<keyword evidence="2" id="KW-1185">Reference proteome</keyword>
<dbReference type="EMBL" id="JBJQND010000017">
    <property type="protein sequence ID" value="KAL3843025.1"/>
    <property type="molecule type" value="Genomic_DNA"/>
</dbReference>
<dbReference type="AlphaFoldDB" id="A0ABD3U3M3"/>
<comment type="caution">
    <text evidence="1">The sequence shown here is derived from an EMBL/GenBank/DDBJ whole genome shotgun (WGS) entry which is preliminary data.</text>
</comment>
<gene>
    <name evidence="1" type="ORF">ACJMK2_020983</name>
</gene>
<proteinExistence type="predicted"/>
<evidence type="ECO:0000313" key="2">
    <source>
        <dbReference type="Proteomes" id="UP001634394"/>
    </source>
</evidence>
<protein>
    <submittedName>
        <fullName evidence="1">Uncharacterized protein</fullName>
    </submittedName>
</protein>
<reference evidence="1 2" key="1">
    <citation type="submission" date="2024-11" db="EMBL/GenBank/DDBJ databases">
        <title>Chromosome-level genome assembly of the freshwater bivalve Anodonta woodiana.</title>
        <authorList>
            <person name="Chen X."/>
        </authorList>
    </citation>
    <scope>NUCLEOTIDE SEQUENCE [LARGE SCALE GENOMIC DNA]</scope>
    <source>
        <strain evidence="1">MN2024</strain>
        <tissue evidence="1">Gills</tissue>
    </source>
</reference>
<evidence type="ECO:0000313" key="1">
    <source>
        <dbReference type="EMBL" id="KAL3843025.1"/>
    </source>
</evidence>
<organism evidence="1 2">
    <name type="scientific">Sinanodonta woodiana</name>
    <name type="common">Chinese pond mussel</name>
    <name type="synonym">Anodonta woodiana</name>
    <dbReference type="NCBI Taxonomy" id="1069815"/>
    <lineage>
        <taxon>Eukaryota</taxon>
        <taxon>Metazoa</taxon>
        <taxon>Spiralia</taxon>
        <taxon>Lophotrochozoa</taxon>
        <taxon>Mollusca</taxon>
        <taxon>Bivalvia</taxon>
        <taxon>Autobranchia</taxon>
        <taxon>Heteroconchia</taxon>
        <taxon>Palaeoheterodonta</taxon>
        <taxon>Unionida</taxon>
        <taxon>Unionoidea</taxon>
        <taxon>Unionidae</taxon>
        <taxon>Unioninae</taxon>
        <taxon>Sinanodonta</taxon>
    </lineage>
</organism>
<name>A0ABD3U3M3_SINWO</name>
<accession>A0ABD3U3M3</accession>
<dbReference type="Proteomes" id="UP001634394">
    <property type="component" value="Unassembled WGS sequence"/>
</dbReference>
<sequence length="304" mass="32435">MNIMSSNWILSSSRTDISGADVTHSSLELMMPSGISVSIRDGTHENVNTSLISPALLIYNITEEDINTNFVNNTVISGGTTLSNISDQDSYNMSNKSRSISRNASAASPISSREIDYMKNNHVPSLSTINSTSISDATEFNITSTDSSVLPSGKTKSGVMPGSVEVVHDVNIAKDFVIAIRNASTPDTTAQDVNTMSADSSLTSLPETLIITTGARDTNDSSSELSTRANKNSITFISQVGVSETSFHFGGVSFHDGSFSGIDSVNGLITSKENGNNLLKKPPLSPSIDIRSIRRVYLLHMLST</sequence>